<dbReference type="RefSeq" id="XP_025374220.1">
    <property type="nucleotide sequence ID" value="XM_025519383.1"/>
</dbReference>
<accession>A0A316YCP3</accession>
<dbReference type="Gene3D" id="3.30.1360.10">
    <property type="entry name" value="RNA polymerase, RBP11-like subunit"/>
    <property type="match status" value="1"/>
</dbReference>
<evidence type="ECO:0000313" key="7">
    <source>
        <dbReference type="EMBL" id="PWN87022.1"/>
    </source>
</evidence>
<dbReference type="InParanoid" id="A0A316YCP3"/>
<dbReference type="CDD" id="cd06926">
    <property type="entry name" value="RNAP_II_RPB11"/>
    <property type="match status" value="1"/>
</dbReference>
<dbReference type="InterPro" id="IPR009025">
    <property type="entry name" value="RBP11-like_dimer"/>
</dbReference>
<evidence type="ECO:0000256" key="5">
    <source>
        <dbReference type="ARBA" id="ARBA00025751"/>
    </source>
</evidence>
<dbReference type="PANTHER" id="PTHR13946">
    <property type="entry name" value="DNA-DIRECTED RNA POLYMERASE I,II,III"/>
    <property type="match status" value="1"/>
</dbReference>
<dbReference type="STRING" id="215250.A0A316YCP3"/>
<dbReference type="Proteomes" id="UP000245768">
    <property type="component" value="Unassembled WGS sequence"/>
</dbReference>
<gene>
    <name evidence="7" type="ORF">FA10DRAFT_245630</name>
</gene>
<dbReference type="OrthoDB" id="10248581at2759"/>
<keyword evidence="4" id="KW-0539">Nucleus</keyword>
<organism evidence="7 8">
    <name type="scientific">Acaromyces ingoldii</name>
    <dbReference type="NCBI Taxonomy" id="215250"/>
    <lineage>
        <taxon>Eukaryota</taxon>
        <taxon>Fungi</taxon>
        <taxon>Dikarya</taxon>
        <taxon>Basidiomycota</taxon>
        <taxon>Ustilaginomycotina</taxon>
        <taxon>Exobasidiomycetes</taxon>
        <taxon>Exobasidiales</taxon>
        <taxon>Cryptobasidiaceae</taxon>
        <taxon>Acaromyces</taxon>
    </lineage>
</organism>
<comment type="similarity">
    <text evidence="5">Belongs to the archaeal Rpo11/eukaryotic RPB11/RPC19 RNA polymerase subunit family.</text>
</comment>
<dbReference type="InterPro" id="IPR022905">
    <property type="entry name" value="Rpo11-like"/>
</dbReference>
<dbReference type="HAMAP" id="MF_00261">
    <property type="entry name" value="RNApol_arch_Rpo11"/>
    <property type="match status" value="1"/>
</dbReference>
<dbReference type="GO" id="GO:0003899">
    <property type="term" value="F:DNA-directed RNA polymerase activity"/>
    <property type="evidence" value="ECO:0007669"/>
    <property type="project" value="InterPro"/>
</dbReference>
<dbReference type="PROSITE" id="PS01154">
    <property type="entry name" value="RNA_POL_L_13KD"/>
    <property type="match status" value="1"/>
</dbReference>
<reference evidence="7 8" key="1">
    <citation type="journal article" date="2018" name="Mol. Biol. Evol.">
        <title>Broad Genomic Sampling Reveals a Smut Pathogenic Ancestry of the Fungal Clade Ustilaginomycotina.</title>
        <authorList>
            <person name="Kijpornyongpan T."/>
            <person name="Mondo S.J."/>
            <person name="Barry K."/>
            <person name="Sandor L."/>
            <person name="Lee J."/>
            <person name="Lipzen A."/>
            <person name="Pangilinan J."/>
            <person name="LaButti K."/>
            <person name="Hainaut M."/>
            <person name="Henrissat B."/>
            <person name="Grigoriev I.V."/>
            <person name="Spatafora J.W."/>
            <person name="Aime M.C."/>
        </authorList>
    </citation>
    <scope>NUCLEOTIDE SEQUENCE [LARGE SCALE GENOMIC DNA]</scope>
    <source>
        <strain evidence="7 8">MCA 4198</strain>
    </source>
</reference>
<evidence type="ECO:0000256" key="4">
    <source>
        <dbReference type="ARBA" id="ARBA00023242"/>
    </source>
</evidence>
<dbReference type="InterPro" id="IPR037685">
    <property type="entry name" value="RBP11"/>
</dbReference>
<evidence type="ECO:0000259" key="6">
    <source>
        <dbReference type="Pfam" id="PF13656"/>
    </source>
</evidence>
<keyword evidence="2" id="KW-0240">DNA-directed RNA polymerase</keyword>
<dbReference type="GeneID" id="37041299"/>
<dbReference type="InterPro" id="IPR036603">
    <property type="entry name" value="RBP11-like"/>
</dbReference>
<dbReference type="GO" id="GO:0005665">
    <property type="term" value="C:RNA polymerase II, core complex"/>
    <property type="evidence" value="ECO:0007669"/>
    <property type="project" value="InterPro"/>
</dbReference>
<evidence type="ECO:0000256" key="1">
    <source>
        <dbReference type="ARBA" id="ARBA00004123"/>
    </source>
</evidence>
<dbReference type="EMBL" id="KZ819641">
    <property type="protein sequence ID" value="PWN87022.1"/>
    <property type="molecule type" value="Genomic_DNA"/>
</dbReference>
<protein>
    <submittedName>
        <fullName evidence="7">RBP11-like subunits of RNA polymerase</fullName>
    </submittedName>
</protein>
<dbReference type="AlphaFoldDB" id="A0A316YCP3"/>
<dbReference type="FunCoup" id="A0A316YCP3">
    <property type="interactions" value="232"/>
</dbReference>
<evidence type="ECO:0000313" key="8">
    <source>
        <dbReference type="Proteomes" id="UP000245768"/>
    </source>
</evidence>
<evidence type="ECO:0000256" key="2">
    <source>
        <dbReference type="ARBA" id="ARBA00022478"/>
    </source>
</evidence>
<proteinExistence type="inferred from homology"/>
<sequence length="147" mass="15599">MANAPDRFALFILGPDEKRVEIQEDAHLANAATFVLNKEDHTLGNLLRHAVLAVPGVIFCGYRVPHPLEPRTVIKVQTDGSLTPVQALKAGCERVISQVGSVRSSWKHECQMLGAGLASAGANGGQYAFGSFGEQRGGADVGGYVDI</sequence>
<feature type="domain" description="DNA-directed RNA polymerase RBP11-like dimerisation" evidence="6">
    <location>
        <begin position="31"/>
        <end position="104"/>
    </location>
</feature>
<evidence type="ECO:0000256" key="3">
    <source>
        <dbReference type="ARBA" id="ARBA00023163"/>
    </source>
</evidence>
<dbReference type="SUPFAM" id="SSF55257">
    <property type="entry name" value="RBP11-like subunits of RNA polymerase"/>
    <property type="match status" value="1"/>
</dbReference>
<name>A0A316YCP3_9BASI</name>
<dbReference type="Pfam" id="PF13656">
    <property type="entry name" value="RNA_pol_L_2"/>
    <property type="match status" value="1"/>
</dbReference>
<feature type="non-terminal residue" evidence="7">
    <location>
        <position position="147"/>
    </location>
</feature>
<dbReference type="GO" id="GO:0006366">
    <property type="term" value="P:transcription by RNA polymerase II"/>
    <property type="evidence" value="ECO:0007669"/>
    <property type="project" value="InterPro"/>
</dbReference>
<dbReference type="GO" id="GO:0003677">
    <property type="term" value="F:DNA binding"/>
    <property type="evidence" value="ECO:0007669"/>
    <property type="project" value="InterPro"/>
</dbReference>
<dbReference type="GO" id="GO:0046983">
    <property type="term" value="F:protein dimerization activity"/>
    <property type="evidence" value="ECO:0007669"/>
    <property type="project" value="InterPro"/>
</dbReference>
<dbReference type="PANTHER" id="PTHR13946:SF16">
    <property type="entry name" value="DNA-DIRECTED RNA POLYMERASE II SUBUNIT RPB11"/>
    <property type="match status" value="1"/>
</dbReference>
<keyword evidence="3" id="KW-0804">Transcription</keyword>
<comment type="subcellular location">
    <subcellularLocation>
        <location evidence="1">Nucleus</location>
    </subcellularLocation>
</comment>
<keyword evidence="8" id="KW-1185">Reference proteome</keyword>
<dbReference type="InterPro" id="IPR008193">
    <property type="entry name" value="RNA_pol_Rpb11_13-16kDa_CS"/>
</dbReference>